<sequence>MGCLKLLVLMLLMNSQVNCDPEDINMGSARNIHSSLKRDVSPCSNFWAYACGNWQRGHFVDNFEIVEDKYAHEMERLLRGMESNELEMAPRLVQQMQNYFAACSRQEHLHPKMENYLQELPRDVVTTLSSEINYKWELVTATLRKFGLNGVYFTELADVAFNDSLVHVAQIRMPPQHAYFQSKFKILDHMLEFGLFQSISRAEHRIAEDLYGLDLQLNNLSAKHRSAEPVVFAWSLNDLKIQIPQIDWQTYFNELLGTDEAPSNLRVEVSDVEYLRELGALLTRYSNAHMLKVYLLMRLCRFVSEASPPDLAPATCVHHMLALLPLGMNYIYDRYVYKTREQDTRLLADIFEALRTTFRNYLQVNRLELTRTHLTYVRAKLDAMQLKLGNLPAETEPAFYDNYYGSANFTDSTFYHNYWQALRLRTFLQHQPLLQQDAKMQLNRYYVNDDVFKARSAPYFEHERNTLTIPLIFLQLPFFDQQQHPIFQQSLIGFILAHEINHAFEQEGILYNALGNETPMGLEIREQRSFKSALECAQQSPTSSLKERLADINGLQLAYDAFFGIGSASEQYEYRPYAFENEFLAPQLFYLNFAQFFCGKLPPAIAHDADDVRVNVAVDNMRQFVRDFNCTSSEQPQPPKCEMWRPR</sequence>
<dbReference type="SUPFAM" id="SSF55486">
    <property type="entry name" value="Metalloproteases ('zincins'), catalytic domain"/>
    <property type="match status" value="1"/>
</dbReference>
<keyword evidence="6" id="KW-0378">Hydrolase</keyword>
<evidence type="ECO:0000256" key="1">
    <source>
        <dbReference type="ARBA" id="ARBA00001947"/>
    </source>
</evidence>
<organism evidence="12 13">
    <name type="scientific">Drosophila lebanonensis</name>
    <name type="common">Fruit fly</name>
    <name type="synonym">Scaptodrosophila lebanonensis</name>
    <dbReference type="NCBI Taxonomy" id="7225"/>
    <lineage>
        <taxon>Eukaryota</taxon>
        <taxon>Metazoa</taxon>
        <taxon>Ecdysozoa</taxon>
        <taxon>Arthropoda</taxon>
        <taxon>Hexapoda</taxon>
        <taxon>Insecta</taxon>
        <taxon>Pterygota</taxon>
        <taxon>Neoptera</taxon>
        <taxon>Endopterygota</taxon>
        <taxon>Diptera</taxon>
        <taxon>Brachycera</taxon>
        <taxon>Muscomorpha</taxon>
        <taxon>Ephydroidea</taxon>
        <taxon>Drosophilidae</taxon>
        <taxon>Scaptodrosophila</taxon>
    </lineage>
</organism>
<feature type="domain" description="Peptidase M13 N-terminal" evidence="11">
    <location>
        <begin position="42"/>
        <end position="389"/>
    </location>
</feature>
<dbReference type="GeneID" id="115634780"/>
<dbReference type="InterPro" id="IPR042089">
    <property type="entry name" value="Peptidase_M13_dom_2"/>
</dbReference>
<comment type="cofactor">
    <cofactor evidence="1">
        <name>Zn(2+)</name>
        <dbReference type="ChEBI" id="CHEBI:29105"/>
    </cofactor>
</comment>
<keyword evidence="9" id="KW-0732">Signal</keyword>
<dbReference type="PANTHER" id="PTHR11733">
    <property type="entry name" value="ZINC METALLOPROTEASE FAMILY M13 NEPRILYSIN-RELATED"/>
    <property type="match status" value="1"/>
</dbReference>
<dbReference type="Proteomes" id="UP000504634">
    <property type="component" value="Unplaced"/>
</dbReference>
<evidence type="ECO:0000256" key="2">
    <source>
        <dbReference type="ARBA" id="ARBA00004401"/>
    </source>
</evidence>
<dbReference type="InterPro" id="IPR000718">
    <property type="entry name" value="Peptidase_M13"/>
</dbReference>
<evidence type="ECO:0000256" key="4">
    <source>
        <dbReference type="ARBA" id="ARBA00022670"/>
    </source>
</evidence>
<dbReference type="OrthoDB" id="8048565at2759"/>
<evidence type="ECO:0000313" key="12">
    <source>
        <dbReference type="Proteomes" id="UP000504634"/>
    </source>
</evidence>
<evidence type="ECO:0000256" key="6">
    <source>
        <dbReference type="ARBA" id="ARBA00022801"/>
    </source>
</evidence>
<accession>A0A6J2UK21</accession>
<dbReference type="GO" id="GO:0004222">
    <property type="term" value="F:metalloendopeptidase activity"/>
    <property type="evidence" value="ECO:0007669"/>
    <property type="project" value="InterPro"/>
</dbReference>
<evidence type="ECO:0000256" key="7">
    <source>
        <dbReference type="ARBA" id="ARBA00022833"/>
    </source>
</evidence>
<dbReference type="PANTHER" id="PTHR11733:SF241">
    <property type="entry name" value="GH26575P-RELATED"/>
    <property type="match status" value="1"/>
</dbReference>
<dbReference type="GO" id="GO:0005886">
    <property type="term" value="C:plasma membrane"/>
    <property type="evidence" value="ECO:0007669"/>
    <property type="project" value="UniProtKB-SubCell"/>
</dbReference>
<keyword evidence="5" id="KW-0479">Metal-binding</keyword>
<name>A0A6J2UK21_DROLE</name>
<comment type="subcellular location">
    <subcellularLocation>
        <location evidence="2">Cell membrane</location>
        <topology evidence="2">Single-pass type II membrane protein</topology>
    </subcellularLocation>
</comment>
<dbReference type="InterPro" id="IPR024079">
    <property type="entry name" value="MetalloPept_cat_dom_sf"/>
</dbReference>
<evidence type="ECO:0000256" key="9">
    <source>
        <dbReference type="SAM" id="SignalP"/>
    </source>
</evidence>
<evidence type="ECO:0000313" key="13">
    <source>
        <dbReference type="RefSeq" id="XP_030388540.1"/>
    </source>
</evidence>
<dbReference type="InterPro" id="IPR018497">
    <property type="entry name" value="Peptidase_M13_C"/>
</dbReference>
<dbReference type="Gene3D" id="3.40.390.10">
    <property type="entry name" value="Collagenase (Catalytic Domain)"/>
    <property type="match status" value="1"/>
</dbReference>
<reference evidence="13" key="1">
    <citation type="submission" date="2025-08" db="UniProtKB">
        <authorList>
            <consortium name="RefSeq"/>
        </authorList>
    </citation>
    <scope>IDENTIFICATION</scope>
    <source>
        <strain evidence="13">11010-0011.00</strain>
        <tissue evidence="13">Whole body</tissue>
    </source>
</reference>
<evidence type="ECO:0000259" key="11">
    <source>
        <dbReference type="Pfam" id="PF05649"/>
    </source>
</evidence>
<gene>
    <name evidence="13" type="primary">LOC115634780</name>
</gene>
<dbReference type="AlphaFoldDB" id="A0A6J2UK21"/>
<keyword evidence="4" id="KW-0645">Protease</keyword>
<protein>
    <submittedName>
        <fullName evidence="13">Endothelin-converting enzyme 2</fullName>
    </submittedName>
</protein>
<dbReference type="GO" id="GO:0016485">
    <property type="term" value="P:protein processing"/>
    <property type="evidence" value="ECO:0007669"/>
    <property type="project" value="TreeGrafter"/>
</dbReference>
<keyword evidence="12" id="KW-1185">Reference proteome</keyword>
<evidence type="ECO:0000256" key="5">
    <source>
        <dbReference type="ARBA" id="ARBA00022723"/>
    </source>
</evidence>
<feature type="signal peptide" evidence="9">
    <location>
        <begin position="1"/>
        <end position="19"/>
    </location>
</feature>
<dbReference type="Gene3D" id="1.10.1380.10">
    <property type="entry name" value="Neutral endopeptidase , domain2"/>
    <property type="match status" value="1"/>
</dbReference>
<dbReference type="InterPro" id="IPR008753">
    <property type="entry name" value="Peptidase_M13_N"/>
</dbReference>
<dbReference type="RefSeq" id="XP_030388540.1">
    <property type="nucleotide sequence ID" value="XM_030532680.1"/>
</dbReference>
<proteinExistence type="inferred from homology"/>
<dbReference type="PROSITE" id="PS51885">
    <property type="entry name" value="NEPRILYSIN"/>
    <property type="match status" value="1"/>
</dbReference>
<dbReference type="GO" id="GO:0046872">
    <property type="term" value="F:metal ion binding"/>
    <property type="evidence" value="ECO:0007669"/>
    <property type="project" value="UniProtKB-KW"/>
</dbReference>
<dbReference type="Pfam" id="PF01431">
    <property type="entry name" value="Peptidase_M13"/>
    <property type="match status" value="1"/>
</dbReference>
<feature type="chain" id="PRO_5026759452" evidence="9">
    <location>
        <begin position="20"/>
        <end position="647"/>
    </location>
</feature>
<evidence type="ECO:0000256" key="3">
    <source>
        <dbReference type="ARBA" id="ARBA00007357"/>
    </source>
</evidence>
<dbReference type="Pfam" id="PF05649">
    <property type="entry name" value="Peptidase_M13_N"/>
    <property type="match status" value="1"/>
</dbReference>
<feature type="domain" description="Peptidase M13 C-terminal" evidence="10">
    <location>
        <begin position="459"/>
        <end position="635"/>
    </location>
</feature>
<evidence type="ECO:0000256" key="8">
    <source>
        <dbReference type="ARBA" id="ARBA00023049"/>
    </source>
</evidence>
<comment type="similarity">
    <text evidence="3">Belongs to the peptidase M13 family.</text>
</comment>
<keyword evidence="7" id="KW-0862">Zinc</keyword>
<evidence type="ECO:0000259" key="10">
    <source>
        <dbReference type="Pfam" id="PF01431"/>
    </source>
</evidence>
<dbReference type="PRINTS" id="PR00786">
    <property type="entry name" value="NEPRILYSIN"/>
</dbReference>
<keyword evidence="8" id="KW-0482">Metalloprotease</keyword>